<evidence type="ECO:0000313" key="2">
    <source>
        <dbReference type="Proteomes" id="UP001562425"/>
    </source>
</evidence>
<evidence type="ECO:0000313" key="1">
    <source>
        <dbReference type="EMBL" id="KAL1389185.1"/>
    </source>
</evidence>
<reference evidence="1 2" key="1">
    <citation type="submission" date="2024-05" db="EMBL/GenBank/DDBJ databases">
        <title>Culex pipiens pipiens assembly and annotation.</title>
        <authorList>
            <person name="Alout H."/>
            <person name="Durand T."/>
        </authorList>
    </citation>
    <scope>NUCLEOTIDE SEQUENCE [LARGE SCALE GENOMIC DNA]</scope>
    <source>
        <strain evidence="1">HA-2024</strain>
        <tissue evidence="1">Whole body</tissue>
    </source>
</reference>
<name>A0ABD1D1Z2_CULPP</name>
<dbReference type="EMBL" id="JBEHCU010008038">
    <property type="protein sequence ID" value="KAL1389185.1"/>
    <property type="molecule type" value="Genomic_DNA"/>
</dbReference>
<keyword evidence="2" id="KW-1185">Reference proteome</keyword>
<gene>
    <name evidence="1" type="ORF">pipiens_001344</name>
</gene>
<organism evidence="1 2">
    <name type="scientific">Culex pipiens pipiens</name>
    <name type="common">Northern house mosquito</name>
    <dbReference type="NCBI Taxonomy" id="38569"/>
    <lineage>
        <taxon>Eukaryota</taxon>
        <taxon>Metazoa</taxon>
        <taxon>Ecdysozoa</taxon>
        <taxon>Arthropoda</taxon>
        <taxon>Hexapoda</taxon>
        <taxon>Insecta</taxon>
        <taxon>Pterygota</taxon>
        <taxon>Neoptera</taxon>
        <taxon>Endopterygota</taxon>
        <taxon>Diptera</taxon>
        <taxon>Nematocera</taxon>
        <taxon>Culicoidea</taxon>
        <taxon>Culicidae</taxon>
        <taxon>Culicinae</taxon>
        <taxon>Culicini</taxon>
        <taxon>Culex</taxon>
        <taxon>Culex</taxon>
    </lineage>
</organism>
<dbReference type="AlphaFoldDB" id="A0ABD1D1Z2"/>
<sequence length="133" mass="14859">MKRQWLRQSDVLKVVAIPSRLVRLTLCCWNGRIRFRACGVCAGASFQLTLSSSKQAYQLQGINTNLDHLMCRHGRGDANRFAGSVTIELLNFPNQIEMNGFGSSCQVFIISRAHESVTVDAAPREVDQVDHHS</sequence>
<protein>
    <submittedName>
        <fullName evidence="1">Uncharacterized protein</fullName>
    </submittedName>
</protein>
<comment type="caution">
    <text evidence="1">The sequence shown here is derived from an EMBL/GenBank/DDBJ whole genome shotgun (WGS) entry which is preliminary data.</text>
</comment>
<proteinExistence type="predicted"/>
<accession>A0ABD1D1Z2</accession>
<dbReference type="Proteomes" id="UP001562425">
    <property type="component" value="Unassembled WGS sequence"/>
</dbReference>